<dbReference type="InterPro" id="IPR019238">
    <property type="entry name" value="AbiEi_2"/>
</dbReference>
<evidence type="ECO:0000313" key="2">
    <source>
        <dbReference type="Proteomes" id="UP000278078"/>
    </source>
</evidence>
<name>A0A3S4RNY5_PSEFL</name>
<evidence type="ECO:0000313" key="1">
    <source>
        <dbReference type="EMBL" id="VEE47726.1"/>
    </source>
</evidence>
<dbReference type="Proteomes" id="UP000278078">
    <property type="component" value="Chromosome"/>
</dbReference>
<dbReference type="AlphaFoldDB" id="A0A3S4RNY5"/>
<gene>
    <name evidence="1" type="ORF">NCTC10783_03619</name>
</gene>
<dbReference type="EMBL" id="LR134300">
    <property type="protein sequence ID" value="VEE47726.1"/>
    <property type="molecule type" value="Genomic_DNA"/>
</dbReference>
<organism evidence="1 2">
    <name type="scientific">Pseudomonas fluorescens</name>
    <dbReference type="NCBI Taxonomy" id="294"/>
    <lineage>
        <taxon>Bacteria</taxon>
        <taxon>Pseudomonadati</taxon>
        <taxon>Pseudomonadota</taxon>
        <taxon>Gammaproteobacteria</taxon>
        <taxon>Pseudomonadales</taxon>
        <taxon>Pseudomonadaceae</taxon>
        <taxon>Pseudomonas</taxon>
    </lineage>
</organism>
<sequence length="369" mass="41578">MAHSVVRHQQSHFEREMLELVRQALTKAFGRSVQAESRSTIITSAHSISLLKIDWDGEPAFVAIEVIRTAYPRDIHGVLWRLDALELAMPGTLIKLIAAAHLSPGAKSTLKDKGYAFFERSGSLFLHTEKMLINIECPSTSSARSHSIDLFTEARERAVHGLLKNASQWMAGADLAEQARTSTYTCSVVLQELERREWCESQGAGRTKRRRLVQPGKLLDEWAEHWRQRDVNRSRWYTFVEHPRLLIDRLSELVKESGVDFPWAFTGAAAANIYAPLLTHVDSAEIIVPPGYATILGTTLNMKPAPKGSNVTIVERGGASLQFRECSPLHSPYFASPYIQYLDLLDGRGRNKELAIHLRERLEQKWVTA</sequence>
<protein>
    <submittedName>
        <fullName evidence="1">Uncharacterized protein conserved in bacteria (DUF2186)</fullName>
    </submittedName>
</protein>
<proteinExistence type="predicted"/>
<reference evidence="1 2" key="1">
    <citation type="submission" date="2018-12" db="EMBL/GenBank/DDBJ databases">
        <authorList>
            <consortium name="Pathogen Informatics"/>
        </authorList>
    </citation>
    <scope>NUCLEOTIDE SEQUENCE [LARGE SCALE GENOMIC DNA]</scope>
    <source>
        <strain evidence="1 2">NCTC10783</strain>
    </source>
</reference>
<dbReference type="Pfam" id="PF09952">
    <property type="entry name" value="AbiEi_2"/>
    <property type="match status" value="1"/>
</dbReference>
<accession>A0A3S4RNY5</accession>